<accession>A0A934JP55</accession>
<keyword evidence="5" id="KW-1133">Transmembrane helix</keyword>
<dbReference type="SMART" id="SM00342">
    <property type="entry name" value="HTH_ARAC"/>
    <property type="match status" value="1"/>
</dbReference>
<feature type="region of interest" description="Disordered" evidence="4">
    <location>
        <begin position="215"/>
        <end position="239"/>
    </location>
</feature>
<dbReference type="PANTHER" id="PTHR43280">
    <property type="entry name" value="ARAC-FAMILY TRANSCRIPTIONAL REGULATOR"/>
    <property type="match status" value="1"/>
</dbReference>
<keyword evidence="1" id="KW-0805">Transcription regulation</keyword>
<dbReference type="SUPFAM" id="SSF46689">
    <property type="entry name" value="Homeodomain-like"/>
    <property type="match status" value="1"/>
</dbReference>
<dbReference type="Proteomes" id="UP000628710">
    <property type="component" value="Unassembled WGS sequence"/>
</dbReference>
<feature type="transmembrane region" description="Helical" evidence="5">
    <location>
        <begin position="112"/>
        <end position="132"/>
    </location>
</feature>
<evidence type="ECO:0000313" key="7">
    <source>
        <dbReference type="EMBL" id="MBJ7539386.1"/>
    </source>
</evidence>
<dbReference type="GO" id="GO:0003700">
    <property type="term" value="F:DNA-binding transcription factor activity"/>
    <property type="evidence" value="ECO:0007669"/>
    <property type="project" value="InterPro"/>
</dbReference>
<evidence type="ECO:0000259" key="6">
    <source>
        <dbReference type="PROSITE" id="PS01124"/>
    </source>
</evidence>
<evidence type="ECO:0000256" key="1">
    <source>
        <dbReference type="ARBA" id="ARBA00023015"/>
    </source>
</evidence>
<keyword evidence="3" id="KW-0804">Transcription</keyword>
<feature type="compositionally biased region" description="Basic and acidic residues" evidence="4">
    <location>
        <begin position="226"/>
        <end position="239"/>
    </location>
</feature>
<keyword evidence="5" id="KW-0472">Membrane</keyword>
<organism evidence="7 8">
    <name type="scientific">Marinomonas transparens</name>
    <dbReference type="NCBI Taxonomy" id="2795388"/>
    <lineage>
        <taxon>Bacteria</taxon>
        <taxon>Pseudomonadati</taxon>
        <taxon>Pseudomonadota</taxon>
        <taxon>Gammaproteobacteria</taxon>
        <taxon>Oceanospirillales</taxon>
        <taxon>Oceanospirillaceae</taxon>
        <taxon>Marinomonas</taxon>
    </lineage>
</organism>
<evidence type="ECO:0000256" key="2">
    <source>
        <dbReference type="ARBA" id="ARBA00023125"/>
    </source>
</evidence>
<feature type="transmembrane region" description="Helical" evidence="5">
    <location>
        <begin position="32"/>
        <end position="50"/>
    </location>
</feature>
<evidence type="ECO:0000313" key="8">
    <source>
        <dbReference type="Proteomes" id="UP000628710"/>
    </source>
</evidence>
<dbReference type="AlphaFoldDB" id="A0A934JP55"/>
<proteinExistence type="predicted"/>
<dbReference type="PROSITE" id="PS01124">
    <property type="entry name" value="HTH_ARAC_FAMILY_2"/>
    <property type="match status" value="1"/>
</dbReference>
<feature type="transmembrane region" description="Helical" evidence="5">
    <location>
        <begin position="56"/>
        <end position="76"/>
    </location>
</feature>
<dbReference type="GO" id="GO:0043565">
    <property type="term" value="F:sequence-specific DNA binding"/>
    <property type="evidence" value="ECO:0007669"/>
    <property type="project" value="InterPro"/>
</dbReference>
<dbReference type="Pfam" id="PF12833">
    <property type="entry name" value="HTH_18"/>
    <property type="match status" value="1"/>
</dbReference>
<feature type="transmembrane region" description="Helical" evidence="5">
    <location>
        <begin position="88"/>
        <end position="106"/>
    </location>
</feature>
<feature type="domain" description="HTH araC/xylS-type" evidence="6">
    <location>
        <begin position="251"/>
        <end position="349"/>
    </location>
</feature>
<dbReference type="Gene3D" id="1.10.10.60">
    <property type="entry name" value="Homeodomain-like"/>
    <property type="match status" value="1"/>
</dbReference>
<evidence type="ECO:0000256" key="4">
    <source>
        <dbReference type="SAM" id="MobiDB-lite"/>
    </source>
</evidence>
<protein>
    <submittedName>
        <fullName evidence="7">Helix-turn-helix transcriptional regulator</fullName>
    </submittedName>
</protein>
<comment type="caution">
    <text evidence="7">The sequence shown here is derived from an EMBL/GenBank/DDBJ whole genome shotgun (WGS) entry which is preliminary data.</text>
</comment>
<dbReference type="EMBL" id="JAEMNX010000024">
    <property type="protein sequence ID" value="MBJ7539386.1"/>
    <property type="molecule type" value="Genomic_DNA"/>
</dbReference>
<name>A0A934JP55_9GAMM</name>
<feature type="transmembrane region" description="Helical" evidence="5">
    <location>
        <begin position="153"/>
        <end position="175"/>
    </location>
</feature>
<feature type="transmembrane region" description="Helical" evidence="5">
    <location>
        <begin position="6"/>
        <end position="23"/>
    </location>
</feature>
<keyword evidence="5" id="KW-0812">Transmembrane</keyword>
<keyword evidence="2" id="KW-0238">DNA-binding</keyword>
<evidence type="ECO:0000256" key="3">
    <source>
        <dbReference type="ARBA" id="ARBA00023163"/>
    </source>
</evidence>
<keyword evidence="8" id="KW-1185">Reference proteome</keyword>
<feature type="transmembrane region" description="Helical" evidence="5">
    <location>
        <begin position="181"/>
        <end position="207"/>
    </location>
</feature>
<dbReference type="PANTHER" id="PTHR43280:SF29">
    <property type="entry name" value="ARAC-FAMILY TRANSCRIPTIONAL REGULATOR"/>
    <property type="match status" value="1"/>
</dbReference>
<sequence length="353" mass="39683">MIAIPLPFVIALLLSILAVLLFLRREDSTQSAFVFIALCALTTTVVGLRWTFDYPLFRLIQPILAACIPVTAWYCFSSAYTGHNFRFWHFLPPILVTLASFTYPFWRPPLDPMLTFLYVAYGVALIHASFNRSNIPEQVRFSDIDKALKAERLAGIMLLMSAAIDGALAVDFSFYAGDHALVILTVGHAILLPVLAITVIMISLSIAPSVNDLPNQENNQDAQKAPVEEQKDKPHHQLTEDEVKDIVHKVDVLLTTKEAFLDPDLTLDRLARKACIPARQISAAINQVYGRNVSQVVNEYRIERAKTLLISSDKSITQIYLDSGFQTKSNFNREFNRVTQQTPSAFRRSRQNS</sequence>
<gene>
    <name evidence="7" type="ORF">I8J31_17035</name>
</gene>
<reference evidence="7" key="1">
    <citation type="submission" date="2020-12" db="EMBL/GenBank/DDBJ databases">
        <title>Marinomonas arctica sp. nov., a psychrotolerant bacterium isolated from the Arctic.</title>
        <authorList>
            <person name="Zhang Y."/>
        </authorList>
    </citation>
    <scope>NUCLEOTIDE SEQUENCE</scope>
    <source>
        <strain evidence="7">C1424</strain>
    </source>
</reference>
<dbReference type="InterPro" id="IPR009057">
    <property type="entry name" value="Homeodomain-like_sf"/>
</dbReference>
<evidence type="ECO:0000256" key="5">
    <source>
        <dbReference type="SAM" id="Phobius"/>
    </source>
</evidence>
<dbReference type="InterPro" id="IPR018060">
    <property type="entry name" value="HTH_AraC"/>
</dbReference>
<dbReference type="RefSeq" id="WP_199469788.1">
    <property type="nucleotide sequence ID" value="NZ_JAEMNX010000024.1"/>
</dbReference>